<accession>A0A2D0INS9</accession>
<dbReference type="Proteomes" id="UP000225605">
    <property type="component" value="Unassembled WGS sequence"/>
</dbReference>
<evidence type="ECO:0000313" key="3">
    <source>
        <dbReference type="Proteomes" id="UP000225605"/>
    </source>
</evidence>
<proteinExistence type="predicted"/>
<dbReference type="AlphaFoldDB" id="A0A2D0INS9"/>
<evidence type="ECO:0000313" key="1">
    <source>
        <dbReference type="EMBL" id="PHM23457.1"/>
    </source>
</evidence>
<organism evidence="1 3">
    <name type="scientific">Xenorhabdus ehlersii</name>
    <dbReference type="NCBI Taxonomy" id="290111"/>
    <lineage>
        <taxon>Bacteria</taxon>
        <taxon>Pseudomonadati</taxon>
        <taxon>Pseudomonadota</taxon>
        <taxon>Gammaproteobacteria</taxon>
        <taxon>Enterobacterales</taxon>
        <taxon>Morganellaceae</taxon>
        <taxon>Xenorhabdus</taxon>
    </lineage>
</organism>
<protein>
    <submittedName>
        <fullName evidence="1">Uncharacterized protein</fullName>
    </submittedName>
</protein>
<evidence type="ECO:0000313" key="2">
    <source>
        <dbReference type="EMBL" id="RKE90685.1"/>
    </source>
</evidence>
<gene>
    <name evidence="2" type="ORF">BDE27_2575</name>
    <name evidence="1" type="ORF">Xehl_02726</name>
</gene>
<reference evidence="2 4" key="2">
    <citation type="submission" date="2018-09" db="EMBL/GenBank/DDBJ databases">
        <title>Genomic Encyclopedia of Archaeal and Bacterial Type Strains, Phase II (KMG-II): from individual species to whole genera.</title>
        <authorList>
            <person name="Goeker M."/>
        </authorList>
    </citation>
    <scope>NUCLEOTIDE SEQUENCE [LARGE SCALE GENOMIC DNA]</scope>
    <source>
        <strain evidence="2 4">DSM 16337</strain>
    </source>
</reference>
<comment type="caution">
    <text evidence="1">The sequence shown here is derived from an EMBL/GenBank/DDBJ whole genome shotgun (WGS) entry which is preliminary data.</text>
</comment>
<keyword evidence="4" id="KW-1185">Reference proteome</keyword>
<name>A0A2D0INS9_9GAMM</name>
<sequence>MVGVLIFSGQSMSSTTCNSGNTPTGVVKSYGLDSSGRYTQIHFTANDGADFPQLTNKTYPINTDSGKAIDKIVMLAYISGNKITIYCQGGNQFASVKINN</sequence>
<evidence type="ECO:0000313" key="4">
    <source>
        <dbReference type="Proteomes" id="UP000283568"/>
    </source>
</evidence>
<dbReference type="EMBL" id="RAQI01000003">
    <property type="protein sequence ID" value="RKE90685.1"/>
    <property type="molecule type" value="Genomic_DNA"/>
</dbReference>
<reference evidence="1 3" key="1">
    <citation type="journal article" date="2017" name="Nat. Microbiol.">
        <title>Natural product diversity associated with the nematode symbionts Photorhabdus and Xenorhabdus.</title>
        <authorList>
            <person name="Tobias N.J."/>
            <person name="Wolff H."/>
            <person name="Djahanschiri B."/>
            <person name="Grundmann F."/>
            <person name="Kronenwerth M."/>
            <person name="Shi Y.M."/>
            <person name="Simonyi S."/>
            <person name="Grun P."/>
            <person name="Shapiro-Ilan D."/>
            <person name="Pidot S.J."/>
            <person name="Stinear T.P."/>
            <person name="Ebersberger I."/>
            <person name="Bode H.B."/>
        </authorList>
    </citation>
    <scope>NUCLEOTIDE SEQUENCE [LARGE SCALE GENOMIC DNA]</scope>
    <source>
        <strain evidence="1 3">DSM 16337</strain>
    </source>
</reference>
<dbReference type="EMBL" id="NIBT01000014">
    <property type="protein sequence ID" value="PHM23457.1"/>
    <property type="molecule type" value="Genomic_DNA"/>
</dbReference>
<dbReference type="Proteomes" id="UP000283568">
    <property type="component" value="Unassembled WGS sequence"/>
</dbReference>